<gene>
    <name evidence="2" type="ORF">M408DRAFT_13609</name>
</gene>
<keyword evidence="1" id="KW-0812">Transmembrane</keyword>
<name>A0A0C2XYE3_SERVB</name>
<feature type="transmembrane region" description="Helical" evidence="1">
    <location>
        <begin position="6"/>
        <end position="26"/>
    </location>
</feature>
<feature type="transmembrane region" description="Helical" evidence="1">
    <location>
        <begin position="57"/>
        <end position="75"/>
    </location>
</feature>
<dbReference type="STRING" id="933852.A0A0C2XYE3"/>
<dbReference type="PANTHER" id="PTHR39470">
    <property type="entry name" value="CHROMOSOME 10, WHOLE GENOME SHOTGUN SEQUENCE"/>
    <property type="match status" value="1"/>
</dbReference>
<accession>A0A0C2XYE3</accession>
<reference evidence="3" key="2">
    <citation type="submission" date="2015-01" db="EMBL/GenBank/DDBJ databases">
        <title>Evolutionary Origins and Diversification of the Mycorrhizal Mutualists.</title>
        <authorList>
            <consortium name="DOE Joint Genome Institute"/>
            <consortium name="Mycorrhizal Genomics Consortium"/>
            <person name="Kohler A."/>
            <person name="Kuo A."/>
            <person name="Nagy L.G."/>
            <person name="Floudas D."/>
            <person name="Copeland A."/>
            <person name="Barry K.W."/>
            <person name="Cichocki N."/>
            <person name="Veneault-Fourrey C."/>
            <person name="LaButti K."/>
            <person name="Lindquist E.A."/>
            <person name="Lipzen A."/>
            <person name="Lundell T."/>
            <person name="Morin E."/>
            <person name="Murat C."/>
            <person name="Riley R."/>
            <person name="Ohm R."/>
            <person name="Sun H."/>
            <person name="Tunlid A."/>
            <person name="Henrissat B."/>
            <person name="Grigoriev I.V."/>
            <person name="Hibbett D.S."/>
            <person name="Martin F."/>
        </authorList>
    </citation>
    <scope>NUCLEOTIDE SEQUENCE [LARGE SCALE GENOMIC DNA]</scope>
    <source>
        <strain evidence="3">MAFF 305830</strain>
    </source>
</reference>
<proteinExistence type="predicted"/>
<organism evidence="2 3">
    <name type="scientific">Serendipita vermifera MAFF 305830</name>
    <dbReference type="NCBI Taxonomy" id="933852"/>
    <lineage>
        <taxon>Eukaryota</taxon>
        <taxon>Fungi</taxon>
        <taxon>Dikarya</taxon>
        <taxon>Basidiomycota</taxon>
        <taxon>Agaricomycotina</taxon>
        <taxon>Agaricomycetes</taxon>
        <taxon>Sebacinales</taxon>
        <taxon>Serendipitaceae</taxon>
        <taxon>Serendipita</taxon>
    </lineage>
</organism>
<protein>
    <submittedName>
        <fullName evidence="2">Uncharacterized protein</fullName>
    </submittedName>
</protein>
<sequence>MSLLLLASGWWPFAITLVSLVGPFLFRQLRAARREEAADDDEAAGSRQSGRRMLRRVISIFVLSNAIYILYSLLLQPPPNVFSALRIPFTTPAQTIRALLLQRTEPPADVLPEHLELLLAKLESFEVRTLYARFGHNVISRCVDCQTFLQFGLYALPTALLDYIRNVTLYGLVTLRGTGRERLRLLGTGVLVSAAAFEAWWLATVDIQVPRDGLGVVMWHDRLFIARQVIFLLVPTIAHNLPASPITPVSPLFLLSRTTAELEVTDAKARALDLTRSATMRNPALRANSTAWWANEEREAQWAKSDERLAPEAENVGLGYTEPAADEEGDAKLLTKIRMAVRDLGRLAWGWEDRGSGSQPQGEPVS</sequence>
<dbReference type="EMBL" id="KN824277">
    <property type="protein sequence ID" value="KIM33882.1"/>
    <property type="molecule type" value="Genomic_DNA"/>
</dbReference>
<evidence type="ECO:0000313" key="3">
    <source>
        <dbReference type="Proteomes" id="UP000054097"/>
    </source>
</evidence>
<dbReference type="HOGENOM" id="CLU_065849_0_0_1"/>
<dbReference type="OrthoDB" id="4218123at2759"/>
<keyword evidence="3" id="KW-1185">Reference proteome</keyword>
<evidence type="ECO:0000256" key="1">
    <source>
        <dbReference type="SAM" id="Phobius"/>
    </source>
</evidence>
<dbReference type="PANTHER" id="PTHR39470:SF1">
    <property type="entry name" value="CHORISMATE SYNTHASE PROTEIN"/>
    <property type="match status" value="1"/>
</dbReference>
<dbReference type="Proteomes" id="UP000054097">
    <property type="component" value="Unassembled WGS sequence"/>
</dbReference>
<reference evidence="2 3" key="1">
    <citation type="submission" date="2014-04" db="EMBL/GenBank/DDBJ databases">
        <authorList>
            <consortium name="DOE Joint Genome Institute"/>
            <person name="Kuo A."/>
            <person name="Zuccaro A."/>
            <person name="Kohler A."/>
            <person name="Nagy L.G."/>
            <person name="Floudas D."/>
            <person name="Copeland A."/>
            <person name="Barry K.W."/>
            <person name="Cichocki N."/>
            <person name="Veneault-Fourrey C."/>
            <person name="LaButti K."/>
            <person name="Lindquist E.A."/>
            <person name="Lipzen A."/>
            <person name="Lundell T."/>
            <person name="Morin E."/>
            <person name="Murat C."/>
            <person name="Sun H."/>
            <person name="Tunlid A."/>
            <person name="Henrissat B."/>
            <person name="Grigoriev I.V."/>
            <person name="Hibbett D.S."/>
            <person name="Martin F."/>
            <person name="Nordberg H.P."/>
            <person name="Cantor M.N."/>
            <person name="Hua S.X."/>
        </authorList>
    </citation>
    <scope>NUCLEOTIDE SEQUENCE [LARGE SCALE GENOMIC DNA]</scope>
    <source>
        <strain evidence="2 3">MAFF 305830</strain>
    </source>
</reference>
<evidence type="ECO:0000313" key="2">
    <source>
        <dbReference type="EMBL" id="KIM33882.1"/>
    </source>
</evidence>
<keyword evidence="1" id="KW-0472">Membrane</keyword>
<dbReference type="AlphaFoldDB" id="A0A0C2XYE3"/>
<keyword evidence="1" id="KW-1133">Transmembrane helix</keyword>